<feature type="transmembrane region" description="Helical" evidence="1">
    <location>
        <begin position="328"/>
        <end position="351"/>
    </location>
</feature>
<feature type="transmembrane region" description="Helical" evidence="1">
    <location>
        <begin position="44"/>
        <end position="63"/>
    </location>
</feature>
<evidence type="ECO:0000256" key="1">
    <source>
        <dbReference type="SAM" id="Phobius"/>
    </source>
</evidence>
<protein>
    <submittedName>
        <fullName evidence="3">PH domain-containing protein</fullName>
    </submittedName>
</protein>
<feature type="domain" description="Low molecular weight protein antigen 6 PH" evidence="2">
    <location>
        <begin position="66"/>
        <end position="121"/>
    </location>
</feature>
<feature type="transmembrane region" description="Helical" evidence="1">
    <location>
        <begin position="363"/>
        <end position="382"/>
    </location>
</feature>
<dbReference type="EMBL" id="JAGIQL010000208">
    <property type="protein sequence ID" value="MBP0461605.1"/>
    <property type="molecule type" value="Genomic_DNA"/>
</dbReference>
<keyword evidence="1" id="KW-1133">Transmembrane helix</keyword>
<comment type="caution">
    <text evidence="3">The sequence shown here is derived from an EMBL/GenBank/DDBJ whole genome shotgun (WGS) entry which is preliminary data.</text>
</comment>
<sequence length="511" mass="54490">MADTSVVTCRPPRTRPLWFLAGLGAAGVVVAVVGAVWWGGLAVVWVWVGLLAVLVGVACLHGATAEVRADAYGLHSRTLLRRRHTPWRDVDDLRVYMQRGRHADIRRVSVVLHDGRTRPLPLPLDGPSGDRRTFDATLAALRDVHHRYGGGPEPGDVAVITYRSAGRGSAVWAGLCVLLLAGAFLAAWFVPSTESEHDAWRSATPCAAGTPAGERAECLTIVPAVISRTEVHKGKESSRLYFAGGRPVERLDVSREGAEGFVAGDKVRLTLWRHQVREVAGKHYVWREYFAGGGDVAVIAALCALLAGYPAAMVVMRLRGRGLPDDDVLPSALPFAGALAGTAVWLLPLCYLHPTTLISSPVAIAWGSAGLLVTAALVVWAWRATRVQAPGRAPAGPAGRSAEEDGKEVVLAARFLDHTDYNPSCFGSHIVFGDGPPAVIPHPGPGRFAARPIPAERLTVKSVRRVRGGDGDTVPRSWHIAELDDAGKPVRLAASPANLDRVFHALGLTAP</sequence>
<dbReference type="AlphaFoldDB" id="A0A940RYI1"/>
<reference evidence="3" key="1">
    <citation type="submission" date="2021-03" db="EMBL/GenBank/DDBJ databases">
        <title>Whole genome sequence of Streptomyces bomunensis MMS17-BM035.</title>
        <authorList>
            <person name="Lee J.H."/>
        </authorList>
    </citation>
    <scope>NUCLEOTIDE SEQUENCE</scope>
    <source>
        <strain evidence="3">MMS17-BM035</strain>
    </source>
</reference>
<name>A0A940RYI1_9ACTN</name>
<dbReference type="Proteomes" id="UP000670475">
    <property type="component" value="Unassembled WGS sequence"/>
</dbReference>
<accession>A0A940RYI1</accession>
<feature type="transmembrane region" description="Helical" evidence="1">
    <location>
        <begin position="17"/>
        <end position="38"/>
    </location>
</feature>
<evidence type="ECO:0000313" key="3">
    <source>
        <dbReference type="EMBL" id="MBP0461605.1"/>
    </source>
</evidence>
<keyword evidence="1" id="KW-0812">Transmembrane</keyword>
<keyword evidence="1" id="KW-0472">Membrane</keyword>
<dbReference type="RefSeq" id="WP_209345058.1">
    <property type="nucleotide sequence ID" value="NZ_JAGIQL010000208.1"/>
</dbReference>
<gene>
    <name evidence="3" type="ORF">JFN87_29725</name>
</gene>
<proteinExistence type="predicted"/>
<organism evidence="3 4">
    <name type="scientific">Streptomyces montanisoli</name>
    <dbReference type="NCBI Taxonomy" id="2798581"/>
    <lineage>
        <taxon>Bacteria</taxon>
        <taxon>Bacillati</taxon>
        <taxon>Actinomycetota</taxon>
        <taxon>Actinomycetes</taxon>
        <taxon>Kitasatosporales</taxon>
        <taxon>Streptomycetaceae</taxon>
        <taxon>Streptomyces</taxon>
    </lineage>
</organism>
<dbReference type="InterPro" id="IPR019692">
    <property type="entry name" value="CFP-6_PH"/>
</dbReference>
<evidence type="ECO:0000259" key="2">
    <source>
        <dbReference type="Pfam" id="PF10756"/>
    </source>
</evidence>
<evidence type="ECO:0000313" key="4">
    <source>
        <dbReference type="Proteomes" id="UP000670475"/>
    </source>
</evidence>
<feature type="transmembrane region" description="Helical" evidence="1">
    <location>
        <begin position="296"/>
        <end position="316"/>
    </location>
</feature>
<dbReference type="Pfam" id="PF10756">
    <property type="entry name" value="bPH_6"/>
    <property type="match status" value="1"/>
</dbReference>
<feature type="transmembrane region" description="Helical" evidence="1">
    <location>
        <begin position="170"/>
        <end position="190"/>
    </location>
</feature>
<keyword evidence="4" id="KW-1185">Reference proteome</keyword>